<evidence type="ECO:0000256" key="4">
    <source>
        <dbReference type="SAM" id="MobiDB-lite"/>
    </source>
</evidence>
<dbReference type="GO" id="GO:0016567">
    <property type="term" value="P:protein ubiquitination"/>
    <property type="evidence" value="ECO:0007669"/>
    <property type="project" value="TreeGrafter"/>
</dbReference>
<evidence type="ECO:0000259" key="5">
    <source>
        <dbReference type="PROSITE" id="PS50089"/>
    </source>
</evidence>
<feature type="domain" description="RING-type" evidence="5">
    <location>
        <begin position="5"/>
        <end position="45"/>
    </location>
</feature>
<dbReference type="GO" id="GO:0005634">
    <property type="term" value="C:nucleus"/>
    <property type="evidence" value="ECO:0007669"/>
    <property type="project" value="TreeGrafter"/>
</dbReference>
<dbReference type="Gene3D" id="3.30.40.10">
    <property type="entry name" value="Zinc/RING finger domain, C3HC4 (zinc finger)"/>
    <property type="match status" value="1"/>
</dbReference>
<reference evidence="7" key="1">
    <citation type="submission" date="2022-11" db="UniProtKB">
        <authorList>
            <consortium name="WormBaseParasite"/>
        </authorList>
    </citation>
    <scope>IDENTIFICATION</scope>
</reference>
<dbReference type="GO" id="GO:0031297">
    <property type="term" value="P:replication fork processing"/>
    <property type="evidence" value="ECO:0007669"/>
    <property type="project" value="TreeGrafter"/>
</dbReference>
<dbReference type="GO" id="GO:0008270">
    <property type="term" value="F:zinc ion binding"/>
    <property type="evidence" value="ECO:0007669"/>
    <property type="project" value="UniProtKB-KW"/>
</dbReference>
<proteinExistence type="predicted"/>
<dbReference type="InterPro" id="IPR001841">
    <property type="entry name" value="Znf_RING"/>
</dbReference>
<name>A0A915ITF3_ROMCU</name>
<evidence type="ECO:0000313" key="7">
    <source>
        <dbReference type="WBParaSite" id="nRc.2.0.1.t17101-RA"/>
    </source>
</evidence>
<dbReference type="SUPFAM" id="SSF57850">
    <property type="entry name" value="RING/U-box"/>
    <property type="match status" value="1"/>
</dbReference>
<dbReference type="SMART" id="SM00184">
    <property type="entry name" value="RING"/>
    <property type="match status" value="1"/>
</dbReference>
<dbReference type="GO" id="GO:0090734">
    <property type="term" value="C:site of DNA damage"/>
    <property type="evidence" value="ECO:0007669"/>
    <property type="project" value="TreeGrafter"/>
</dbReference>
<dbReference type="InterPro" id="IPR013083">
    <property type="entry name" value="Znf_RING/FYVE/PHD"/>
</dbReference>
<dbReference type="AlphaFoldDB" id="A0A915ITF3"/>
<keyword evidence="1 3" id="KW-0863">Zinc-finger</keyword>
<keyword evidence="1 3" id="KW-0479">Metal-binding</keyword>
<evidence type="ECO:0000256" key="2">
    <source>
        <dbReference type="ARBA" id="ARBA00022833"/>
    </source>
</evidence>
<dbReference type="GO" id="GO:0061630">
    <property type="term" value="F:ubiquitin protein ligase activity"/>
    <property type="evidence" value="ECO:0007669"/>
    <property type="project" value="TreeGrafter"/>
</dbReference>
<dbReference type="PANTHER" id="PTHR46569:SF1">
    <property type="entry name" value="E3 UBIQUITIN-PROTEIN LIGASE RFWD3-RELATED"/>
    <property type="match status" value="1"/>
</dbReference>
<dbReference type="InterPro" id="IPR052639">
    <property type="entry name" value="TRAIP_ubiq-protein_ligase"/>
</dbReference>
<dbReference type="PANTHER" id="PTHR46569">
    <property type="entry name" value="E3 UBIQUITIN-PROTEIN LIGASE TRAIP"/>
    <property type="match status" value="1"/>
</dbReference>
<dbReference type="Proteomes" id="UP000887565">
    <property type="component" value="Unplaced"/>
</dbReference>
<dbReference type="PROSITE" id="PS50089">
    <property type="entry name" value="ZF_RING_2"/>
    <property type="match status" value="1"/>
</dbReference>
<sequence length="180" mass="20204">MVVTCNICHCNLNLDQISALKCGHTFHLNCVNGWLEKSRSCPTCRVEILGIENGDVIAKLFLENGPADLQSSDFDRETQFTLILECMSDLGAKFESFQDIILNSKEDIGDMNKKITAIGRTLDSFTDSCRNRNDQILAELASIRDRNNNIEYIEPKNDQDGTEEDAEAGTEYRDAETQSD</sequence>
<keyword evidence="6" id="KW-1185">Reference proteome</keyword>
<dbReference type="WBParaSite" id="nRc.2.0.1.t17101-RA">
    <property type="protein sequence ID" value="nRc.2.0.1.t17101-RA"/>
    <property type="gene ID" value="nRc.2.0.1.g17101"/>
</dbReference>
<feature type="compositionally biased region" description="Basic and acidic residues" evidence="4">
    <location>
        <begin position="170"/>
        <end position="180"/>
    </location>
</feature>
<dbReference type="Pfam" id="PF13639">
    <property type="entry name" value="zf-RING_2"/>
    <property type="match status" value="1"/>
</dbReference>
<keyword evidence="2" id="KW-0862">Zinc</keyword>
<evidence type="ECO:0000313" key="6">
    <source>
        <dbReference type="Proteomes" id="UP000887565"/>
    </source>
</evidence>
<accession>A0A915ITF3</accession>
<evidence type="ECO:0000256" key="3">
    <source>
        <dbReference type="PROSITE-ProRule" id="PRU00175"/>
    </source>
</evidence>
<organism evidence="6 7">
    <name type="scientific">Romanomermis culicivorax</name>
    <name type="common">Nematode worm</name>
    <dbReference type="NCBI Taxonomy" id="13658"/>
    <lineage>
        <taxon>Eukaryota</taxon>
        <taxon>Metazoa</taxon>
        <taxon>Ecdysozoa</taxon>
        <taxon>Nematoda</taxon>
        <taxon>Enoplea</taxon>
        <taxon>Dorylaimia</taxon>
        <taxon>Mermithida</taxon>
        <taxon>Mermithoidea</taxon>
        <taxon>Mermithidae</taxon>
        <taxon>Romanomermis</taxon>
    </lineage>
</organism>
<feature type="region of interest" description="Disordered" evidence="4">
    <location>
        <begin position="151"/>
        <end position="180"/>
    </location>
</feature>
<evidence type="ECO:0000256" key="1">
    <source>
        <dbReference type="ARBA" id="ARBA00022771"/>
    </source>
</evidence>
<protein>
    <submittedName>
        <fullName evidence="7">RING-type domain-containing protein</fullName>
    </submittedName>
</protein>